<protein>
    <submittedName>
        <fullName evidence="1">Uncharacterized protein</fullName>
    </submittedName>
</protein>
<keyword evidence="2" id="KW-1185">Reference proteome</keyword>
<proteinExistence type="predicted"/>
<sequence>MKLMIIKDIRHMQKGLAVLTGPLLMENVVRRSDVEKAFGEKVFVVDRNGASTHLAVMDVSVNQTMAGSMQVSLGVKMPPDNLGVALEGLVYSEDSPFPQ</sequence>
<dbReference type="Proteomes" id="UP001156836">
    <property type="component" value="Unassembled WGS sequence"/>
</dbReference>
<reference evidence="2" key="1">
    <citation type="journal article" date="2019" name="Int. J. Syst. Evol. Microbiol.">
        <title>The Global Catalogue of Microorganisms (GCM) 10K type strain sequencing project: providing services to taxonomists for standard genome sequencing and annotation.</title>
        <authorList>
            <consortium name="The Broad Institute Genomics Platform"/>
            <consortium name="The Broad Institute Genome Sequencing Center for Infectious Disease"/>
            <person name="Wu L."/>
            <person name="Ma J."/>
        </authorList>
    </citation>
    <scope>NUCLEOTIDE SEQUENCE [LARGE SCALE GENOMIC DNA]</scope>
    <source>
        <strain evidence="2">NBRC 104970</strain>
    </source>
</reference>
<organism evidence="1 2">
    <name type="scientific">Chitiniphilus shinanonensis</name>
    <dbReference type="NCBI Taxonomy" id="553088"/>
    <lineage>
        <taxon>Bacteria</taxon>
        <taxon>Pseudomonadati</taxon>
        <taxon>Pseudomonadota</taxon>
        <taxon>Betaproteobacteria</taxon>
        <taxon>Neisseriales</taxon>
        <taxon>Chitinibacteraceae</taxon>
        <taxon>Chitiniphilus</taxon>
    </lineage>
</organism>
<dbReference type="RefSeq" id="WP_157236280.1">
    <property type="nucleotide sequence ID" value="NZ_BSOZ01000155.1"/>
</dbReference>
<comment type="caution">
    <text evidence="1">The sequence shown here is derived from an EMBL/GenBank/DDBJ whole genome shotgun (WGS) entry which is preliminary data.</text>
</comment>
<dbReference type="EMBL" id="BSOZ01000155">
    <property type="protein sequence ID" value="GLS06357.1"/>
    <property type="molecule type" value="Genomic_DNA"/>
</dbReference>
<evidence type="ECO:0000313" key="1">
    <source>
        <dbReference type="EMBL" id="GLS06357.1"/>
    </source>
</evidence>
<accession>A0ABQ6BY64</accession>
<evidence type="ECO:0000313" key="2">
    <source>
        <dbReference type="Proteomes" id="UP001156836"/>
    </source>
</evidence>
<gene>
    <name evidence="1" type="ORF">GCM10007860_35420</name>
</gene>
<name>A0ABQ6BY64_9NEIS</name>